<comment type="caution">
    <text evidence="1">The sequence shown here is derived from an EMBL/GenBank/DDBJ whole genome shotgun (WGS) entry which is preliminary data.</text>
</comment>
<name>A0A151P9C4_ALLMI</name>
<accession>A0A151P9C4</accession>
<dbReference type="Proteomes" id="UP000050525">
    <property type="component" value="Unassembled WGS sequence"/>
</dbReference>
<evidence type="ECO:0000313" key="2">
    <source>
        <dbReference type="Proteomes" id="UP000050525"/>
    </source>
</evidence>
<reference evidence="1 2" key="1">
    <citation type="journal article" date="2012" name="Genome Biol.">
        <title>Sequencing three crocodilian genomes to illuminate the evolution of archosaurs and amniotes.</title>
        <authorList>
            <person name="St John J.A."/>
            <person name="Braun E.L."/>
            <person name="Isberg S.R."/>
            <person name="Miles L.G."/>
            <person name="Chong A.Y."/>
            <person name="Gongora J."/>
            <person name="Dalzell P."/>
            <person name="Moran C."/>
            <person name="Bed'hom B."/>
            <person name="Abzhanov A."/>
            <person name="Burgess S.C."/>
            <person name="Cooksey A.M."/>
            <person name="Castoe T.A."/>
            <person name="Crawford N.G."/>
            <person name="Densmore L.D."/>
            <person name="Drew J.C."/>
            <person name="Edwards S.V."/>
            <person name="Faircloth B.C."/>
            <person name="Fujita M.K."/>
            <person name="Greenwold M.J."/>
            <person name="Hoffmann F.G."/>
            <person name="Howard J.M."/>
            <person name="Iguchi T."/>
            <person name="Janes D.E."/>
            <person name="Khan S.Y."/>
            <person name="Kohno S."/>
            <person name="de Koning A.J."/>
            <person name="Lance S.L."/>
            <person name="McCarthy F.M."/>
            <person name="McCormack J.E."/>
            <person name="Merchant M.E."/>
            <person name="Peterson D.G."/>
            <person name="Pollock D.D."/>
            <person name="Pourmand N."/>
            <person name="Raney B.J."/>
            <person name="Roessler K.A."/>
            <person name="Sanford J.R."/>
            <person name="Sawyer R.H."/>
            <person name="Schmidt C.J."/>
            <person name="Triplett E.W."/>
            <person name="Tuberville T.D."/>
            <person name="Venegas-Anaya M."/>
            <person name="Howard J.T."/>
            <person name="Jarvis E.D."/>
            <person name="Guillette L.J.Jr."/>
            <person name="Glenn T.C."/>
            <person name="Green R.E."/>
            <person name="Ray D.A."/>
        </authorList>
    </citation>
    <scope>NUCLEOTIDE SEQUENCE [LARGE SCALE GENOMIC DNA]</scope>
    <source>
        <strain evidence="1">KSC_2009_1</strain>
    </source>
</reference>
<evidence type="ECO:0000313" key="1">
    <source>
        <dbReference type="EMBL" id="KYO45634.1"/>
    </source>
</evidence>
<keyword evidence="2" id="KW-1185">Reference proteome</keyword>
<dbReference type="AlphaFoldDB" id="A0A151P9C4"/>
<sequence length="72" mass="7741">MRRPCGTRLCDRNKDTRFSKEVVSKLQVLVGSGPQTWCFPGGVSSKTQQEEAVTAGTSYVAQQNPAAGLPLT</sequence>
<organism evidence="1 2">
    <name type="scientific">Alligator mississippiensis</name>
    <name type="common">American alligator</name>
    <dbReference type="NCBI Taxonomy" id="8496"/>
    <lineage>
        <taxon>Eukaryota</taxon>
        <taxon>Metazoa</taxon>
        <taxon>Chordata</taxon>
        <taxon>Craniata</taxon>
        <taxon>Vertebrata</taxon>
        <taxon>Euteleostomi</taxon>
        <taxon>Archelosauria</taxon>
        <taxon>Archosauria</taxon>
        <taxon>Crocodylia</taxon>
        <taxon>Alligatoridae</taxon>
        <taxon>Alligatorinae</taxon>
        <taxon>Alligator</taxon>
    </lineage>
</organism>
<dbReference type="EMBL" id="AKHW03000533">
    <property type="protein sequence ID" value="KYO45634.1"/>
    <property type="molecule type" value="Genomic_DNA"/>
</dbReference>
<proteinExistence type="predicted"/>
<protein>
    <submittedName>
        <fullName evidence="1">Uncharacterized protein</fullName>
    </submittedName>
</protein>
<gene>
    <name evidence="1" type="ORF">Y1Q_0021322</name>
</gene>